<evidence type="ECO:0000313" key="2">
    <source>
        <dbReference type="EMBL" id="KAJ4957029.1"/>
    </source>
</evidence>
<organism evidence="2 3">
    <name type="scientific">Protea cynaroides</name>
    <dbReference type="NCBI Taxonomy" id="273540"/>
    <lineage>
        <taxon>Eukaryota</taxon>
        <taxon>Viridiplantae</taxon>
        <taxon>Streptophyta</taxon>
        <taxon>Embryophyta</taxon>
        <taxon>Tracheophyta</taxon>
        <taxon>Spermatophyta</taxon>
        <taxon>Magnoliopsida</taxon>
        <taxon>Proteales</taxon>
        <taxon>Proteaceae</taxon>
        <taxon>Protea</taxon>
    </lineage>
</organism>
<keyword evidence="3" id="KW-1185">Reference proteome</keyword>
<gene>
    <name evidence="2" type="ORF">NE237_013812</name>
</gene>
<dbReference type="Proteomes" id="UP001141806">
    <property type="component" value="Unassembled WGS sequence"/>
</dbReference>
<feature type="region of interest" description="Disordered" evidence="1">
    <location>
        <begin position="37"/>
        <end position="113"/>
    </location>
</feature>
<dbReference type="EMBL" id="JAMYWD010000011">
    <property type="protein sequence ID" value="KAJ4957029.1"/>
    <property type="molecule type" value="Genomic_DNA"/>
</dbReference>
<proteinExistence type="predicted"/>
<comment type="caution">
    <text evidence="2">The sequence shown here is derived from an EMBL/GenBank/DDBJ whole genome shotgun (WGS) entry which is preliminary data.</text>
</comment>
<dbReference type="AlphaFoldDB" id="A0A9Q0H0M7"/>
<sequence length="125" mass="14382">MENFWPTIYYDQIHYPDNILPNSFCIHFNRSNCKHIEGKNPPFPPEPRVKDKTATHQYKENENQQRNPKKVTGFDEEPHRDREPEHGGHGCALVDHELPTSSTGQGSIVLLPSRHRDLAHGTFSA</sequence>
<accession>A0A9Q0H0M7</accession>
<evidence type="ECO:0000256" key="1">
    <source>
        <dbReference type="SAM" id="MobiDB-lite"/>
    </source>
</evidence>
<feature type="compositionally biased region" description="Basic and acidic residues" evidence="1">
    <location>
        <begin position="72"/>
        <end position="98"/>
    </location>
</feature>
<protein>
    <submittedName>
        <fullName evidence="2">Uncharacterized protein</fullName>
    </submittedName>
</protein>
<reference evidence="2" key="1">
    <citation type="journal article" date="2023" name="Plant J.">
        <title>The genome of the king protea, Protea cynaroides.</title>
        <authorList>
            <person name="Chang J."/>
            <person name="Duong T.A."/>
            <person name="Schoeman C."/>
            <person name="Ma X."/>
            <person name="Roodt D."/>
            <person name="Barker N."/>
            <person name="Li Z."/>
            <person name="Van de Peer Y."/>
            <person name="Mizrachi E."/>
        </authorList>
    </citation>
    <scope>NUCLEOTIDE SEQUENCE</scope>
    <source>
        <tissue evidence="2">Young leaves</tissue>
    </source>
</reference>
<evidence type="ECO:0000313" key="3">
    <source>
        <dbReference type="Proteomes" id="UP001141806"/>
    </source>
</evidence>
<feature type="compositionally biased region" description="Basic and acidic residues" evidence="1">
    <location>
        <begin position="47"/>
        <end position="63"/>
    </location>
</feature>
<name>A0A9Q0H0M7_9MAGN</name>